<dbReference type="VEuPathDB" id="FungiDB:DFL_002263"/>
<dbReference type="Proteomes" id="UP000283090">
    <property type="component" value="Unassembled WGS sequence"/>
</dbReference>
<name>A0A437A9Z1_ARTFL</name>
<dbReference type="GeneID" id="93584574"/>
<dbReference type="RefSeq" id="XP_067493609.1">
    <property type="nucleotide sequence ID" value="XM_067631023.1"/>
</dbReference>
<sequence>MAMSTTLGGMLAQQHFVLQNVIFPITITTPPHRLHRRPTKVTTTPPDLCVVTATRGMVQGYRLTLRYIIHLNPRESRCNTPGDRGMRYLRCCSRVLSMSGQCFGPRFAAVTSSREKPGQFSEEWRLATLWPFE</sequence>
<evidence type="ECO:0000313" key="2">
    <source>
        <dbReference type="Proteomes" id="UP000283090"/>
    </source>
</evidence>
<dbReference type="AlphaFoldDB" id="A0A437A9Z1"/>
<keyword evidence="2" id="KW-1185">Reference proteome</keyword>
<proteinExistence type="predicted"/>
<protein>
    <submittedName>
        <fullName evidence="1">Uncharacterized protein</fullName>
    </submittedName>
</protein>
<reference evidence="1 2" key="1">
    <citation type="submission" date="2019-01" db="EMBL/GenBank/DDBJ databases">
        <title>Intercellular communication is required for trap formation in the nematode-trapping fungus Duddingtonia flagrans.</title>
        <authorList>
            <person name="Youssar L."/>
            <person name="Wernet V."/>
            <person name="Hensel N."/>
            <person name="Hildebrandt H.-G."/>
            <person name="Fischer R."/>
        </authorList>
    </citation>
    <scope>NUCLEOTIDE SEQUENCE [LARGE SCALE GENOMIC DNA]</scope>
    <source>
        <strain evidence="1 2">CBS H-5679</strain>
    </source>
</reference>
<evidence type="ECO:0000313" key="1">
    <source>
        <dbReference type="EMBL" id="RVD88065.1"/>
    </source>
</evidence>
<dbReference type="EMBL" id="SAEB01000003">
    <property type="protein sequence ID" value="RVD88065.1"/>
    <property type="molecule type" value="Genomic_DNA"/>
</dbReference>
<comment type="caution">
    <text evidence="1">The sequence shown here is derived from an EMBL/GenBank/DDBJ whole genome shotgun (WGS) entry which is preliminary data.</text>
</comment>
<gene>
    <name evidence="1" type="ORF">DFL_002263</name>
</gene>
<organism evidence="1 2">
    <name type="scientific">Arthrobotrys flagrans</name>
    <name type="common">Nematode-trapping fungus</name>
    <name type="synonym">Trichothecium flagrans</name>
    <dbReference type="NCBI Taxonomy" id="97331"/>
    <lineage>
        <taxon>Eukaryota</taxon>
        <taxon>Fungi</taxon>
        <taxon>Dikarya</taxon>
        <taxon>Ascomycota</taxon>
        <taxon>Pezizomycotina</taxon>
        <taxon>Orbiliomycetes</taxon>
        <taxon>Orbiliales</taxon>
        <taxon>Orbiliaceae</taxon>
        <taxon>Arthrobotrys</taxon>
    </lineage>
</organism>
<accession>A0A437A9Z1</accession>